<feature type="transmembrane region" description="Helical" evidence="1">
    <location>
        <begin position="6"/>
        <end position="25"/>
    </location>
</feature>
<evidence type="ECO:0000256" key="1">
    <source>
        <dbReference type="SAM" id="Phobius"/>
    </source>
</evidence>
<evidence type="ECO:0000313" key="2">
    <source>
        <dbReference type="EMBL" id="GAA0605219.1"/>
    </source>
</evidence>
<keyword evidence="1" id="KW-0812">Transmembrane</keyword>
<accession>A0ABP3R875</accession>
<comment type="caution">
    <text evidence="2">The sequence shown here is derived from an EMBL/GenBank/DDBJ whole genome shotgun (WGS) entry which is preliminary data.</text>
</comment>
<sequence length="76" mass="8783">MFSIGQMALFSMISHLVFIFITWRVMQTINFDPLIRKGRAMEAKILLLFIAIAVGTSISNFFLSFLQWSSDLVFLF</sequence>
<proteinExistence type="predicted"/>
<gene>
    <name evidence="2" type="ORF">GCM10009001_23100</name>
</gene>
<dbReference type="InterPro" id="IPR009526">
    <property type="entry name" value="DUF1146"/>
</dbReference>
<dbReference type="NCBIfam" id="TIGR02327">
    <property type="entry name" value="int_mem_ywzB"/>
    <property type="match status" value="1"/>
</dbReference>
<keyword evidence="1" id="KW-1133">Transmembrane helix</keyword>
<protein>
    <submittedName>
        <fullName evidence="2">DUF1146 family protein</fullName>
    </submittedName>
</protein>
<evidence type="ECO:0000313" key="3">
    <source>
        <dbReference type="Proteomes" id="UP001500866"/>
    </source>
</evidence>
<dbReference type="Proteomes" id="UP001500866">
    <property type="component" value="Unassembled WGS sequence"/>
</dbReference>
<reference evidence="3" key="1">
    <citation type="journal article" date="2019" name="Int. J. Syst. Evol. Microbiol.">
        <title>The Global Catalogue of Microorganisms (GCM) 10K type strain sequencing project: providing services to taxonomists for standard genome sequencing and annotation.</title>
        <authorList>
            <consortium name="The Broad Institute Genomics Platform"/>
            <consortium name="The Broad Institute Genome Sequencing Center for Infectious Disease"/>
            <person name="Wu L."/>
            <person name="Ma J."/>
        </authorList>
    </citation>
    <scope>NUCLEOTIDE SEQUENCE [LARGE SCALE GENOMIC DNA]</scope>
    <source>
        <strain evidence="3">JCM 15395</strain>
    </source>
</reference>
<dbReference type="RefSeq" id="WP_343813190.1">
    <property type="nucleotide sequence ID" value="NZ_BAAADS010000016.1"/>
</dbReference>
<keyword evidence="1" id="KW-0472">Membrane</keyword>
<organism evidence="2 3">
    <name type="scientific">Virgibacillus siamensis</name>
    <dbReference type="NCBI Taxonomy" id="480071"/>
    <lineage>
        <taxon>Bacteria</taxon>
        <taxon>Bacillati</taxon>
        <taxon>Bacillota</taxon>
        <taxon>Bacilli</taxon>
        <taxon>Bacillales</taxon>
        <taxon>Bacillaceae</taxon>
        <taxon>Virgibacillus</taxon>
    </lineage>
</organism>
<name>A0ABP3R875_9BACI</name>
<dbReference type="EMBL" id="BAAADS010000016">
    <property type="protein sequence ID" value="GAA0605219.1"/>
    <property type="molecule type" value="Genomic_DNA"/>
</dbReference>
<keyword evidence="3" id="KW-1185">Reference proteome</keyword>
<dbReference type="Pfam" id="PF06612">
    <property type="entry name" value="DUF1146"/>
    <property type="match status" value="1"/>
</dbReference>
<feature type="transmembrane region" description="Helical" evidence="1">
    <location>
        <begin position="45"/>
        <end position="66"/>
    </location>
</feature>